<accession>A0A1B6LKJ4</accession>
<evidence type="ECO:0000313" key="5">
    <source>
        <dbReference type="EMBL" id="JAT24139.1"/>
    </source>
</evidence>
<name>A0A1B6LKJ4_9HEMI</name>
<dbReference type="InterPro" id="IPR000408">
    <property type="entry name" value="Reg_chr_condens"/>
</dbReference>
<evidence type="ECO:0000256" key="3">
    <source>
        <dbReference type="PROSITE-ProRule" id="PRU00235"/>
    </source>
</evidence>
<organism evidence="5">
    <name type="scientific">Graphocephala atropunctata</name>
    <dbReference type="NCBI Taxonomy" id="36148"/>
    <lineage>
        <taxon>Eukaryota</taxon>
        <taxon>Metazoa</taxon>
        <taxon>Ecdysozoa</taxon>
        <taxon>Arthropoda</taxon>
        <taxon>Hexapoda</taxon>
        <taxon>Insecta</taxon>
        <taxon>Pterygota</taxon>
        <taxon>Neoptera</taxon>
        <taxon>Paraneoptera</taxon>
        <taxon>Hemiptera</taxon>
        <taxon>Auchenorrhyncha</taxon>
        <taxon>Membracoidea</taxon>
        <taxon>Cicadellidae</taxon>
        <taxon>Cicadellinae</taxon>
        <taxon>Cicadellini</taxon>
        <taxon>Graphocephala</taxon>
    </lineage>
</organism>
<dbReference type="PRINTS" id="PR00633">
    <property type="entry name" value="RCCNDNSATION"/>
</dbReference>
<keyword evidence="2" id="KW-0677">Repeat</keyword>
<feature type="repeat" description="RCC1" evidence="3">
    <location>
        <begin position="157"/>
        <end position="212"/>
    </location>
</feature>
<dbReference type="InterPro" id="IPR009091">
    <property type="entry name" value="RCC1/BLIP-II"/>
</dbReference>
<dbReference type="PROSITE" id="PS00626">
    <property type="entry name" value="RCC1_2"/>
    <property type="match status" value="3"/>
</dbReference>
<dbReference type="AlphaFoldDB" id="A0A1B6LKJ4"/>
<dbReference type="InterPro" id="IPR051553">
    <property type="entry name" value="Ran_GTPase-activating"/>
</dbReference>
<dbReference type="Gene3D" id="2.130.10.30">
    <property type="entry name" value="Regulator of chromosome condensation 1/beta-lactamase-inhibitor protein II"/>
    <property type="match status" value="3"/>
</dbReference>
<feature type="repeat" description="RCC1" evidence="3">
    <location>
        <begin position="312"/>
        <end position="361"/>
    </location>
</feature>
<dbReference type="PANTHER" id="PTHR45982">
    <property type="entry name" value="REGULATOR OF CHROMOSOME CONDENSATION"/>
    <property type="match status" value="1"/>
</dbReference>
<dbReference type="EMBL" id="GEBQ01015838">
    <property type="protein sequence ID" value="JAT24139.1"/>
    <property type="molecule type" value="Transcribed_RNA"/>
</dbReference>
<dbReference type="GO" id="GO:0005737">
    <property type="term" value="C:cytoplasm"/>
    <property type="evidence" value="ECO:0007669"/>
    <property type="project" value="TreeGrafter"/>
</dbReference>
<dbReference type="PANTHER" id="PTHR45982:SF8">
    <property type="entry name" value="E3 UBIQUITIN-PROTEIN LIGASE HERC2-LIKE PROTEIN-RELATED"/>
    <property type="match status" value="1"/>
</dbReference>
<gene>
    <name evidence="5" type="ORF">g.12060</name>
</gene>
<feature type="repeat" description="RCC1" evidence="3">
    <location>
        <begin position="213"/>
        <end position="261"/>
    </location>
</feature>
<reference evidence="5" key="1">
    <citation type="submission" date="2015-11" db="EMBL/GenBank/DDBJ databases">
        <title>De novo transcriptome assembly of four potential Pierce s Disease insect vectors from Arizona vineyards.</title>
        <authorList>
            <person name="Tassone E.E."/>
        </authorList>
    </citation>
    <scope>NUCLEOTIDE SEQUENCE</scope>
</reference>
<feature type="repeat" description="RCC1" evidence="3">
    <location>
        <begin position="261"/>
        <end position="311"/>
    </location>
</feature>
<dbReference type="SUPFAM" id="SSF50985">
    <property type="entry name" value="RCC1/BLIP-II"/>
    <property type="match status" value="2"/>
</dbReference>
<evidence type="ECO:0000256" key="2">
    <source>
        <dbReference type="ARBA" id="ARBA00022737"/>
    </source>
</evidence>
<protein>
    <recommendedName>
        <fullName evidence="4">RCC1-like domain-containing protein</fullName>
    </recommendedName>
</protein>
<sequence length="362" mass="38019">MKLYSWGANSYGQLSHGMQSEQCLYPTELVTTNTLENVVAVAGGGGHTLVLDSNGSVLGAGSNSHGQLADSSHNTTVLVRLQGLQEFSVTGVECGWDSSYAITRTGSVVAWGSNKYGQLGVSKEKVVTTKHPVVLDTPTIMQISAGLRHTAMVSSDGHVLTCGQASRGQLGVIGADGNVPKTDCDSLVRVEGVEDVCQVACGQHHTLALTADGRVYGWGDNRRGQLGQGPHHIPTPHLITTCEPGATIKAGWTHSAVLSGGKLTTWGRNSYSQLGHSCDQERVDRPTQLTDLRGVAQLELGSEHNLALLDNGEVWTWGWNEHGNCGTGTVENVAVPQLVNLPSSMSLIAAGAGHSLALKSSS</sequence>
<proteinExistence type="predicted"/>
<feature type="repeat" description="RCC1" evidence="3">
    <location>
        <begin position="106"/>
        <end position="156"/>
    </location>
</feature>
<dbReference type="InterPro" id="IPR058923">
    <property type="entry name" value="RCC1-like_dom"/>
</dbReference>
<dbReference type="GO" id="GO:0005085">
    <property type="term" value="F:guanyl-nucleotide exchange factor activity"/>
    <property type="evidence" value="ECO:0007669"/>
    <property type="project" value="TreeGrafter"/>
</dbReference>
<feature type="domain" description="RCC1-like" evidence="4">
    <location>
        <begin position="2"/>
        <end position="357"/>
    </location>
</feature>
<evidence type="ECO:0000259" key="4">
    <source>
        <dbReference type="Pfam" id="PF25390"/>
    </source>
</evidence>
<evidence type="ECO:0000256" key="1">
    <source>
        <dbReference type="ARBA" id="ARBA00022658"/>
    </source>
</evidence>
<feature type="repeat" description="RCC1" evidence="3">
    <location>
        <begin position="1"/>
        <end position="54"/>
    </location>
</feature>
<dbReference type="PROSITE" id="PS50012">
    <property type="entry name" value="RCC1_3"/>
    <property type="match status" value="6"/>
</dbReference>
<keyword evidence="1" id="KW-0344">Guanine-nucleotide releasing factor</keyword>
<dbReference type="Pfam" id="PF25390">
    <property type="entry name" value="WD40_RLD"/>
    <property type="match status" value="1"/>
</dbReference>